<dbReference type="PANTHER" id="PTHR28259">
    <property type="entry name" value="FLUORIDE EXPORT PROTEIN 1-RELATED"/>
    <property type="match status" value="1"/>
</dbReference>
<accession>A0A921FAJ8</accession>
<name>A0A921FAJ8_9LACO</name>
<keyword evidence="4 14" id="KW-0812">Transmembrane</keyword>
<evidence type="ECO:0000256" key="3">
    <source>
        <dbReference type="ARBA" id="ARBA00022475"/>
    </source>
</evidence>
<feature type="binding site" evidence="14">
    <location>
        <position position="72"/>
    </location>
    <ligand>
        <name>Na(+)</name>
        <dbReference type="ChEBI" id="CHEBI:29101"/>
        <note>structural</note>
    </ligand>
</feature>
<keyword evidence="8 14" id="KW-0406">Ion transport</keyword>
<evidence type="ECO:0000256" key="14">
    <source>
        <dbReference type="HAMAP-Rule" id="MF_00454"/>
    </source>
</evidence>
<sequence length="116" mass="12468">MSLILIGLSAGLGACLRFLVTTMIKQHTKQIFPWATLLINLSGAFLLGILVGLQIPTLLYKILGIGLLGGFTTFSTLNVELVTLRRNKQFEVIPYALATYLGGPIALFGGLLLGHL</sequence>
<dbReference type="PANTHER" id="PTHR28259:SF16">
    <property type="entry name" value="FLUORIDE-SPECIFIC ION CHANNEL FLUC 2"/>
    <property type="match status" value="1"/>
</dbReference>
<evidence type="ECO:0000256" key="1">
    <source>
        <dbReference type="ARBA" id="ARBA00004651"/>
    </source>
</evidence>
<evidence type="ECO:0000256" key="6">
    <source>
        <dbReference type="ARBA" id="ARBA00022989"/>
    </source>
</evidence>
<comment type="function">
    <text evidence="13 14">Fluoride-specific ion channel. Important for reducing fluoride concentration in the cell, thus reducing its toxicity.</text>
</comment>
<keyword evidence="9 14" id="KW-0472">Membrane</keyword>
<evidence type="ECO:0000256" key="4">
    <source>
        <dbReference type="ARBA" id="ARBA00022692"/>
    </source>
</evidence>
<evidence type="ECO:0000256" key="11">
    <source>
        <dbReference type="ARBA" id="ARBA00035120"/>
    </source>
</evidence>
<evidence type="ECO:0000256" key="13">
    <source>
        <dbReference type="ARBA" id="ARBA00049940"/>
    </source>
</evidence>
<proteinExistence type="inferred from homology"/>
<feature type="transmembrane region" description="Helical" evidence="14">
    <location>
        <begin position="31"/>
        <end position="51"/>
    </location>
</feature>
<reference evidence="15" key="2">
    <citation type="submission" date="2021-09" db="EMBL/GenBank/DDBJ databases">
        <authorList>
            <person name="Gilroy R."/>
        </authorList>
    </citation>
    <scope>NUCLEOTIDE SEQUENCE</scope>
    <source>
        <strain evidence="15">CHK174-6876</strain>
    </source>
</reference>
<evidence type="ECO:0000313" key="15">
    <source>
        <dbReference type="EMBL" id="HJE96933.1"/>
    </source>
</evidence>
<dbReference type="GO" id="GO:0140114">
    <property type="term" value="P:cellular detoxification of fluoride"/>
    <property type="evidence" value="ECO:0007669"/>
    <property type="project" value="UniProtKB-UniRule"/>
</dbReference>
<dbReference type="NCBIfam" id="NF010816">
    <property type="entry name" value="PRK14220.1"/>
    <property type="match status" value="1"/>
</dbReference>
<evidence type="ECO:0000313" key="16">
    <source>
        <dbReference type="Proteomes" id="UP000707535"/>
    </source>
</evidence>
<keyword evidence="2 14" id="KW-0813">Transport</keyword>
<protein>
    <recommendedName>
        <fullName evidence="14">Fluoride-specific ion channel FluC</fullName>
    </recommendedName>
</protein>
<dbReference type="HAMAP" id="MF_00454">
    <property type="entry name" value="FluC"/>
    <property type="match status" value="1"/>
</dbReference>
<evidence type="ECO:0000256" key="10">
    <source>
        <dbReference type="ARBA" id="ARBA00023303"/>
    </source>
</evidence>
<evidence type="ECO:0000256" key="2">
    <source>
        <dbReference type="ARBA" id="ARBA00022448"/>
    </source>
</evidence>
<comment type="catalytic activity">
    <reaction evidence="12">
        <text>fluoride(in) = fluoride(out)</text>
        <dbReference type="Rhea" id="RHEA:76159"/>
        <dbReference type="ChEBI" id="CHEBI:17051"/>
    </reaction>
    <physiologicalReaction direction="left-to-right" evidence="12">
        <dbReference type="Rhea" id="RHEA:76160"/>
    </physiologicalReaction>
</comment>
<comment type="similarity">
    <text evidence="11 14">Belongs to the fluoride channel Fluc/FEX (TC 1.A.43) family.</text>
</comment>
<keyword evidence="6 14" id="KW-1133">Transmembrane helix</keyword>
<comment type="caution">
    <text evidence="15">The sequence shown here is derived from an EMBL/GenBank/DDBJ whole genome shotgun (WGS) entry which is preliminary data.</text>
</comment>
<feature type="binding site" evidence="14">
    <location>
        <position position="69"/>
    </location>
    <ligand>
        <name>Na(+)</name>
        <dbReference type="ChEBI" id="CHEBI:29101"/>
        <note>structural</note>
    </ligand>
</feature>
<keyword evidence="3 14" id="KW-1003">Cell membrane</keyword>
<dbReference type="Pfam" id="PF02537">
    <property type="entry name" value="CRCB"/>
    <property type="match status" value="1"/>
</dbReference>
<keyword evidence="7 14" id="KW-0915">Sodium</keyword>
<dbReference type="Proteomes" id="UP000707535">
    <property type="component" value="Unassembled WGS sequence"/>
</dbReference>
<evidence type="ECO:0000256" key="5">
    <source>
        <dbReference type="ARBA" id="ARBA00022723"/>
    </source>
</evidence>
<evidence type="ECO:0000256" key="7">
    <source>
        <dbReference type="ARBA" id="ARBA00023053"/>
    </source>
</evidence>
<dbReference type="InterPro" id="IPR003691">
    <property type="entry name" value="FluC"/>
</dbReference>
<evidence type="ECO:0000256" key="9">
    <source>
        <dbReference type="ARBA" id="ARBA00023136"/>
    </source>
</evidence>
<organism evidence="15 16">
    <name type="scientific">Ligilactobacillus acidipiscis</name>
    <dbReference type="NCBI Taxonomy" id="89059"/>
    <lineage>
        <taxon>Bacteria</taxon>
        <taxon>Bacillati</taxon>
        <taxon>Bacillota</taxon>
        <taxon>Bacilli</taxon>
        <taxon>Lactobacillales</taxon>
        <taxon>Lactobacillaceae</taxon>
        <taxon>Ligilactobacillus</taxon>
    </lineage>
</organism>
<feature type="transmembrane region" description="Helical" evidence="14">
    <location>
        <begin position="92"/>
        <end position="113"/>
    </location>
</feature>
<keyword evidence="10 14" id="KW-0407">Ion channel</keyword>
<dbReference type="GO" id="GO:0062054">
    <property type="term" value="F:fluoride channel activity"/>
    <property type="evidence" value="ECO:0007669"/>
    <property type="project" value="UniProtKB-UniRule"/>
</dbReference>
<comment type="subcellular location">
    <subcellularLocation>
        <location evidence="1 14">Cell membrane</location>
        <topology evidence="1 14">Multi-pass membrane protein</topology>
    </subcellularLocation>
</comment>
<dbReference type="GO" id="GO:0046872">
    <property type="term" value="F:metal ion binding"/>
    <property type="evidence" value="ECO:0007669"/>
    <property type="project" value="UniProtKB-KW"/>
</dbReference>
<comment type="activity regulation">
    <text evidence="14">Na(+) is not transported, but it plays an essential structural role and its presence is essential for fluoride channel function.</text>
</comment>
<dbReference type="EMBL" id="DYXG01000041">
    <property type="protein sequence ID" value="HJE96933.1"/>
    <property type="molecule type" value="Genomic_DNA"/>
</dbReference>
<reference evidence="15" key="1">
    <citation type="journal article" date="2021" name="PeerJ">
        <title>Extensive microbial diversity within the chicken gut microbiome revealed by metagenomics and culture.</title>
        <authorList>
            <person name="Gilroy R."/>
            <person name="Ravi A."/>
            <person name="Getino M."/>
            <person name="Pursley I."/>
            <person name="Horton D.L."/>
            <person name="Alikhan N.F."/>
            <person name="Baker D."/>
            <person name="Gharbi K."/>
            <person name="Hall N."/>
            <person name="Watson M."/>
            <person name="Adriaenssens E.M."/>
            <person name="Foster-Nyarko E."/>
            <person name="Jarju S."/>
            <person name="Secka A."/>
            <person name="Antonio M."/>
            <person name="Oren A."/>
            <person name="Chaudhuri R.R."/>
            <person name="La Ragione R."/>
            <person name="Hildebrand F."/>
            <person name="Pallen M.J."/>
        </authorList>
    </citation>
    <scope>NUCLEOTIDE SEQUENCE</scope>
    <source>
        <strain evidence="15">CHK174-6876</strain>
    </source>
</reference>
<evidence type="ECO:0000256" key="12">
    <source>
        <dbReference type="ARBA" id="ARBA00035585"/>
    </source>
</evidence>
<gene>
    <name evidence="14 15" type="primary">crcB</name>
    <name evidence="14" type="synonym">fluC</name>
    <name evidence="15" type="ORF">K8V00_04865</name>
</gene>
<dbReference type="AlphaFoldDB" id="A0A921FAJ8"/>
<feature type="transmembrane region" description="Helical" evidence="14">
    <location>
        <begin position="58"/>
        <end position="77"/>
    </location>
</feature>
<dbReference type="GO" id="GO:0005886">
    <property type="term" value="C:plasma membrane"/>
    <property type="evidence" value="ECO:0007669"/>
    <property type="project" value="UniProtKB-SubCell"/>
</dbReference>
<keyword evidence="5 14" id="KW-0479">Metal-binding</keyword>
<evidence type="ECO:0000256" key="8">
    <source>
        <dbReference type="ARBA" id="ARBA00023065"/>
    </source>
</evidence>